<evidence type="ECO:0000259" key="2">
    <source>
        <dbReference type="PROSITE" id="PS51819"/>
    </source>
</evidence>
<dbReference type="EMBL" id="VIRS01000047">
    <property type="protein sequence ID" value="TQS40103.1"/>
    <property type="molecule type" value="Genomic_DNA"/>
</dbReference>
<dbReference type="Proteomes" id="UP000317982">
    <property type="component" value="Unassembled WGS sequence"/>
</dbReference>
<accession>A0A545AFK8</accession>
<proteinExistence type="predicted"/>
<dbReference type="SUPFAM" id="SSF54593">
    <property type="entry name" value="Glyoxalase/Bleomycin resistance protein/Dihydroxybiphenyl dioxygenase"/>
    <property type="match status" value="1"/>
</dbReference>
<dbReference type="PROSITE" id="PS51819">
    <property type="entry name" value="VOC"/>
    <property type="match status" value="1"/>
</dbReference>
<organism evidence="3 4">
    <name type="scientific">Cryptosporangium phraense</name>
    <dbReference type="NCBI Taxonomy" id="2593070"/>
    <lineage>
        <taxon>Bacteria</taxon>
        <taxon>Bacillati</taxon>
        <taxon>Actinomycetota</taxon>
        <taxon>Actinomycetes</taxon>
        <taxon>Cryptosporangiales</taxon>
        <taxon>Cryptosporangiaceae</taxon>
        <taxon>Cryptosporangium</taxon>
    </lineage>
</organism>
<dbReference type="Gene3D" id="3.30.720.110">
    <property type="match status" value="1"/>
</dbReference>
<dbReference type="InParanoid" id="A0A545AFK8"/>
<dbReference type="Gene3D" id="3.30.720.120">
    <property type="match status" value="1"/>
</dbReference>
<dbReference type="InterPro" id="IPR037523">
    <property type="entry name" value="VOC_core"/>
</dbReference>
<gene>
    <name evidence="3" type="ORF">FL583_36395</name>
</gene>
<reference evidence="3 4" key="1">
    <citation type="submission" date="2019-07" db="EMBL/GenBank/DDBJ databases">
        <title>Cryptosporangium phraense sp. nov., isolated from plant litter.</title>
        <authorList>
            <person name="Suriyachadkun C."/>
        </authorList>
    </citation>
    <scope>NUCLEOTIDE SEQUENCE [LARGE SCALE GENOMIC DNA]</scope>
    <source>
        <strain evidence="3 4">A-T 5661</strain>
    </source>
</reference>
<dbReference type="InterPro" id="IPR004360">
    <property type="entry name" value="Glyas_Fos-R_dOase_dom"/>
</dbReference>
<dbReference type="PANTHER" id="PTHR34109:SF1">
    <property type="entry name" value="VOC DOMAIN-CONTAINING PROTEIN"/>
    <property type="match status" value="1"/>
</dbReference>
<dbReference type="OrthoDB" id="9806868at2"/>
<dbReference type="InterPro" id="IPR029068">
    <property type="entry name" value="Glyas_Bleomycin-R_OHBP_Dase"/>
</dbReference>
<protein>
    <recommendedName>
        <fullName evidence="2">VOC domain-containing protein</fullName>
    </recommendedName>
</protein>
<dbReference type="PANTHER" id="PTHR34109">
    <property type="entry name" value="BNAUNNG04460D PROTEIN-RELATED"/>
    <property type="match status" value="1"/>
</dbReference>
<evidence type="ECO:0000313" key="3">
    <source>
        <dbReference type="EMBL" id="TQS40103.1"/>
    </source>
</evidence>
<keyword evidence="4" id="KW-1185">Reference proteome</keyword>
<evidence type="ECO:0000256" key="1">
    <source>
        <dbReference type="SAM" id="MobiDB-lite"/>
    </source>
</evidence>
<comment type="caution">
    <text evidence="3">The sequence shown here is derived from an EMBL/GenBank/DDBJ whole genome shotgun (WGS) entry which is preliminary data.</text>
</comment>
<dbReference type="AlphaFoldDB" id="A0A545AFK8"/>
<dbReference type="Pfam" id="PF00903">
    <property type="entry name" value="Glyoxalase"/>
    <property type="match status" value="1"/>
</dbReference>
<name>A0A545AFK8_9ACTN</name>
<evidence type="ECO:0000313" key="4">
    <source>
        <dbReference type="Proteomes" id="UP000317982"/>
    </source>
</evidence>
<sequence length="174" mass="19819">MTDDLDQLRRSRPDRLLPDDPPDPEVLTREKARLLAAITGGPPVHRPRPSVYTRLAYLDVWSALDFLTRVFGLVERRESRMEHPEGTLAWLEIGEGVVMIGQSGRHGLGSPLEVGMATAMLNVYVSDVEEHYRRACEEGARIVSPLEDMFWGDRRYEALDVEGHRWHFAQRNGS</sequence>
<feature type="region of interest" description="Disordered" evidence="1">
    <location>
        <begin position="1"/>
        <end position="25"/>
    </location>
</feature>
<feature type="domain" description="VOC" evidence="2">
    <location>
        <begin position="48"/>
        <end position="171"/>
    </location>
</feature>
<dbReference type="RefSeq" id="WP_142709459.1">
    <property type="nucleotide sequence ID" value="NZ_VIRS01000047.1"/>
</dbReference>
<feature type="compositionally biased region" description="Basic and acidic residues" evidence="1">
    <location>
        <begin position="1"/>
        <end position="18"/>
    </location>
</feature>